<proteinExistence type="predicted"/>
<evidence type="ECO:0000256" key="1">
    <source>
        <dbReference type="SAM" id="MobiDB-lite"/>
    </source>
</evidence>
<gene>
    <name evidence="2" type="ORF">EVOR1521_LOCUS26547</name>
</gene>
<reference evidence="2" key="1">
    <citation type="submission" date="2023-08" db="EMBL/GenBank/DDBJ databases">
        <authorList>
            <person name="Chen Y."/>
            <person name="Shah S."/>
            <person name="Dougan E. K."/>
            <person name="Thang M."/>
            <person name="Chan C."/>
        </authorList>
    </citation>
    <scope>NUCLEOTIDE SEQUENCE</scope>
</reference>
<evidence type="ECO:0000313" key="3">
    <source>
        <dbReference type="Proteomes" id="UP001178507"/>
    </source>
</evidence>
<feature type="region of interest" description="Disordered" evidence="1">
    <location>
        <begin position="996"/>
        <end position="1059"/>
    </location>
</feature>
<feature type="region of interest" description="Disordered" evidence="1">
    <location>
        <begin position="325"/>
        <end position="346"/>
    </location>
</feature>
<comment type="caution">
    <text evidence="2">The sequence shown here is derived from an EMBL/GenBank/DDBJ whole genome shotgun (WGS) entry which is preliminary data.</text>
</comment>
<evidence type="ECO:0000313" key="2">
    <source>
        <dbReference type="EMBL" id="CAJ1404001.1"/>
    </source>
</evidence>
<feature type="region of interest" description="Disordered" evidence="1">
    <location>
        <begin position="163"/>
        <end position="203"/>
    </location>
</feature>
<accession>A0AA36NHM9</accession>
<dbReference type="Proteomes" id="UP001178507">
    <property type="component" value="Unassembled WGS sequence"/>
</dbReference>
<name>A0AA36NHM9_9DINO</name>
<protein>
    <submittedName>
        <fullName evidence="2">Uncharacterized protein</fullName>
    </submittedName>
</protein>
<keyword evidence="3" id="KW-1185">Reference proteome</keyword>
<organism evidence="2 3">
    <name type="scientific">Effrenium voratum</name>
    <dbReference type="NCBI Taxonomy" id="2562239"/>
    <lineage>
        <taxon>Eukaryota</taxon>
        <taxon>Sar</taxon>
        <taxon>Alveolata</taxon>
        <taxon>Dinophyceae</taxon>
        <taxon>Suessiales</taxon>
        <taxon>Symbiodiniaceae</taxon>
        <taxon>Effrenium</taxon>
    </lineage>
</organism>
<sequence length="1143" mass="125162">MAAVNDGHKACTFCRRELPASELKDHGRRVLCPSCNTVETMLRRNLDGKPEHMPSVDDAESVKFFAHLAEQRQACGGRLNWTTVRAGLITAISDKIIESHTTAVGGVFKPKSVWERKGYTTQQIEESPHEWDPILGDTYAVMLKSVCRQTTVQNVTSAVLEHEKRATAKKNKKPKGGAPADEEALDLDLPLPPKAECNSTKSVTAEHKRQAQVAKKVASQNTKAAALAAKAVSCLHPVCAALEKSLACVAKRPSDASRSGLEQALTDSKAKLTCWLAACRDLLVQHEQEKPSQEPQALASLPFTADDLKPALACAREVLKSVKVSAPARKRAAPEQGDGPADVSAQPNAASQFHTLRQIPSIGPAQCRQIVAVLDADGRGTRVQQRRDEVHGEVMEHLQVMDLPAKDPASKVQVSYMSVAGVLQAKCNACPLFHDCLRAIAQQRDNQLTLVVYLDECTPGNVLSPDNARKSNLTYWTILQLPHIYLEDTWLTLSVSRTSEISALRHGMVTLAAALLRAVRAETVSGVPVELSGSAELLFFDRVLLLADHEGLRAATGCKGSSGMKPCLKCANVMNTGYGNVRWHVTVAEPDITSFVPQTQNSLRAAIDHLSTMPTKTSLGEAEKLLGWKLEEASASFLLAPDMQEWCELDSCTFDAMHALWSNGIVGQELGYWYTALRRKANLSLTDMRRYVELGWHGVGRARGINLLSLFTVHLWREGADFRGDAGQALFVLSICVQFSEDIAIGLCADMRREHSSLEALHRVCLCVLETKRDTAHGSHLARLQAEHIRSFAAVYGADKVRPKLHYSLHLQQQCWKWGRLVDCFTCERKHRAFKRVARRQQMLARFSQQCLLELASAELRSKQPAKRLLWRLDGRTTENVDVGTALGATAPATLAPRALGPDTISRGDVLIPSPAEAFEVLGVTSVDSRILLLIHVLEPAAVPEGMVVPVKNVLMTAVRMLYYYHDSTLASARHFCLRELSGCVWWLNPAAVAAEDSGEPEMKREKAAGQQAASNKVKACGDNQRRDREEADSENAAQLKAPPERRRKRSPCSGQPRAKARQLKLGQRSLAGVADDELCEADTGDEQSTPCAAALVATGVDEDFRVATSCPWQKIAPGALWPVNFFVQIPCIAALQPRACAC</sequence>
<dbReference type="EMBL" id="CAUJNA010003519">
    <property type="protein sequence ID" value="CAJ1404001.1"/>
    <property type="molecule type" value="Genomic_DNA"/>
</dbReference>
<dbReference type="AlphaFoldDB" id="A0AA36NHM9"/>